<gene>
    <name evidence="1" type="ORF">ZRA01_31280</name>
</gene>
<protein>
    <submittedName>
        <fullName evidence="1">Uncharacterized protein</fullName>
    </submittedName>
</protein>
<evidence type="ECO:0000313" key="2">
    <source>
        <dbReference type="Proteomes" id="UP000318422"/>
    </source>
</evidence>
<dbReference type="OrthoDB" id="9256023at2"/>
<name>A0A4Y4CVS7_ZOORA</name>
<dbReference type="AlphaFoldDB" id="A0A4Y4CVS7"/>
<sequence>MNNPKPSYQIIPAQPGFSLVYDLGPEERTVELGEPVIAWRVETSATKDDPCDFSSVCIPITVDGDMDPSCAGVQNPDKTVTVFFSGTYSSIAELQAERYPKV</sequence>
<keyword evidence="2" id="KW-1185">Reference proteome</keyword>
<dbReference type="Proteomes" id="UP000318422">
    <property type="component" value="Unassembled WGS sequence"/>
</dbReference>
<comment type="caution">
    <text evidence="1">The sequence shown here is derived from an EMBL/GenBank/DDBJ whole genome shotgun (WGS) entry which is preliminary data.</text>
</comment>
<accession>A0A4Y4CVS7</accession>
<proteinExistence type="predicted"/>
<reference evidence="1 2" key="1">
    <citation type="submission" date="2019-06" db="EMBL/GenBank/DDBJ databases">
        <title>Whole genome shotgun sequence of Zoogloea ramigera NBRC 15342.</title>
        <authorList>
            <person name="Hosoyama A."/>
            <person name="Uohara A."/>
            <person name="Ohji S."/>
            <person name="Ichikawa N."/>
        </authorList>
    </citation>
    <scope>NUCLEOTIDE SEQUENCE [LARGE SCALE GENOMIC DNA]</scope>
    <source>
        <strain evidence="1 2">NBRC 15342</strain>
    </source>
</reference>
<dbReference type="EMBL" id="BJNV01000062">
    <property type="protein sequence ID" value="GEC97055.1"/>
    <property type="molecule type" value="Genomic_DNA"/>
</dbReference>
<organism evidence="1 2">
    <name type="scientific">Zoogloea ramigera</name>
    <dbReference type="NCBI Taxonomy" id="350"/>
    <lineage>
        <taxon>Bacteria</taxon>
        <taxon>Pseudomonadati</taxon>
        <taxon>Pseudomonadota</taxon>
        <taxon>Betaproteobacteria</taxon>
        <taxon>Rhodocyclales</taxon>
        <taxon>Zoogloeaceae</taxon>
        <taxon>Zoogloea</taxon>
    </lineage>
</organism>
<evidence type="ECO:0000313" key="1">
    <source>
        <dbReference type="EMBL" id="GEC97055.1"/>
    </source>
</evidence>
<dbReference type="RefSeq" id="WP_141353995.1">
    <property type="nucleotide sequence ID" value="NZ_BJNV01000062.1"/>
</dbReference>